<accession>A0A158CGR7</accession>
<evidence type="ECO:0000313" key="2">
    <source>
        <dbReference type="EMBL" id="SAK81578.1"/>
    </source>
</evidence>
<reference evidence="2" key="1">
    <citation type="submission" date="2016-01" db="EMBL/GenBank/DDBJ databases">
        <authorList>
            <person name="Peeters C."/>
        </authorList>
    </citation>
    <scope>NUCLEOTIDE SEQUENCE [LARGE SCALE GENOMIC DNA]</scope>
    <source>
        <strain evidence="2">LMG 29325</strain>
    </source>
</reference>
<comment type="caution">
    <text evidence="2">The sequence shown here is derived from an EMBL/GenBank/DDBJ whole genome shotgun (WGS) entry which is preliminary data.</text>
</comment>
<dbReference type="Proteomes" id="UP000054596">
    <property type="component" value="Unassembled WGS sequence"/>
</dbReference>
<evidence type="ECO:0000256" key="1">
    <source>
        <dbReference type="SAM" id="SignalP"/>
    </source>
</evidence>
<dbReference type="EMBL" id="FCOJ02000049">
    <property type="protein sequence ID" value="SAK81578.1"/>
    <property type="molecule type" value="Genomic_DNA"/>
</dbReference>
<dbReference type="STRING" id="1777143.AWB82_05401"/>
<feature type="chain" id="PRO_5007622967" evidence="1">
    <location>
        <begin position="23"/>
        <end position="189"/>
    </location>
</feature>
<name>A0A158CGR7_9BURK</name>
<dbReference type="AlphaFoldDB" id="A0A158CGR7"/>
<sequence length="189" mass="20573">MHRWLLLMLALVMSPTSLLAHADDAQDWRRHQDHRALEVFDAQGKLVGRLASYHGYDGVYLSINGATVFAAVTWLRIDPDHIDSSKFQWWTFGPFNYSTTDCSDSPIISPGSGPRPSIATRTGTDVTLLIAGDTVSAPAKIVAVSDGSHCAPPPVIGHVPPSTAPVPAFRSETTYPLSAHYPEPLTIHY</sequence>
<gene>
    <name evidence="2" type="ORF">AWB82_05401</name>
</gene>
<keyword evidence="1" id="KW-0732">Signal</keyword>
<dbReference type="RefSeq" id="WP_086972415.1">
    <property type="nucleotide sequence ID" value="NZ_FCOJ02000049.1"/>
</dbReference>
<dbReference type="OrthoDB" id="9130074at2"/>
<evidence type="ECO:0000313" key="3">
    <source>
        <dbReference type="Proteomes" id="UP000054596"/>
    </source>
</evidence>
<proteinExistence type="predicted"/>
<organism evidence="2 3">
    <name type="scientific">Caballeronia glebae</name>
    <dbReference type="NCBI Taxonomy" id="1777143"/>
    <lineage>
        <taxon>Bacteria</taxon>
        <taxon>Pseudomonadati</taxon>
        <taxon>Pseudomonadota</taxon>
        <taxon>Betaproteobacteria</taxon>
        <taxon>Burkholderiales</taxon>
        <taxon>Burkholderiaceae</taxon>
        <taxon>Caballeronia</taxon>
    </lineage>
</organism>
<protein>
    <submittedName>
        <fullName evidence="2">Uncharacterized protein</fullName>
    </submittedName>
</protein>
<keyword evidence="3" id="KW-1185">Reference proteome</keyword>
<feature type="signal peptide" evidence="1">
    <location>
        <begin position="1"/>
        <end position="22"/>
    </location>
</feature>